<dbReference type="Proteomes" id="UP000288943">
    <property type="component" value="Chromosome"/>
</dbReference>
<dbReference type="GeneID" id="95377188"/>
<organism evidence="2 3">
    <name type="scientific">Paenibacillus chitinolyticus</name>
    <dbReference type="NCBI Taxonomy" id="79263"/>
    <lineage>
        <taxon>Bacteria</taxon>
        <taxon>Bacillati</taxon>
        <taxon>Bacillota</taxon>
        <taxon>Bacilli</taxon>
        <taxon>Bacillales</taxon>
        <taxon>Paenibacillaceae</taxon>
        <taxon>Paenibacillus</taxon>
    </lineage>
</organism>
<dbReference type="AlphaFoldDB" id="A0A410WZN7"/>
<gene>
    <name evidence="1" type="ORF">M5X16_13345</name>
    <name evidence="2" type="ORF">PC41400_20560</name>
</gene>
<dbReference type="OrthoDB" id="2679154at2"/>
<dbReference type="EMBL" id="CP026520">
    <property type="protein sequence ID" value="QAV19919.1"/>
    <property type="molecule type" value="Genomic_DNA"/>
</dbReference>
<protein>
    <submittedName>
        <fullName evidence="2">Uncharacterized protein</fullName>
    </submittedName>
</protein>
<dbReference type="EMBL" id="JAMDMJ010000015">
    <property type="protein sequence ID" value="MCY9596760.1"/>
    <property type="molecule type" value="Genomic_DNA"/>
</dbReference>
<name>A0A410WZN7_9BACL</name>
<evidence type="ECO:0000313" key="2">
    <source>
        <dbReference type="EMBL" id="QAV19919.1"/>
    </source>
</evidence>
<reference evidence="1 4" key="2">
    <citation type="submission" date="2022-05" db="EMBL/GenBank/DDBJ databases">
        <title>Genome Sequencing of Bee-Associated Microbes.</title>
        <authorList>
            <person name="Dunlap C."/>
        </authorList>
    </citation>
    <scope>NUCLEOTIDE SEQUENCE [LARGE SCALE GENOMIC DNA]</scope>
    <source>
        <strain evidence="1 4">NRRL B-23120</strain>
    </source>
</reference>
<reference evidence="2 3" key="1">
    <citation type="submission" date="2018-01" db="EMBL/GenBank/DDBJ databases">
        <title>The whole genome sequencing and assembly of Paenibacillus chitinolyticus KCCM 41400 strain.</title>
        <authorList>
            <person name="Kim J.-Y."/>
            <person name="Park M.-K."/>
            <person name="Lee Y.-J."/>
            <person name="Yi H."/>
            <person name="Bahn Y.-S."/>
            <person name="Kim J.F."/>
            <person name="Lee D.-W."/>
        </authorList>
    </citation>
    <scope>NUCLEOTIDE SEQUENCE [LARGE SCALE GENOMIC DNA]</scope>
    <source>
        <strain evidence="2 3">KCCM 41400</strain>
    </source>
</reference>
<dbReference type="RefSeq" id="WP_042227331.1">
    <property type="nucleotide sequence ID" value="NZ_BQWH01000002.1"/>
</dbReference>
<evidence type="ECO:0000313" key="3">
    <source>
        <dbReference type="Proteomes" id="UP000288943"/>
    </source>
</evidence>
<sequence>MSLWKNVRFIERDFWFQKMLNDTESLHSWQIDDLLGETNAQWDDLTFKFFDDGSVTIIDNDTDTRVSPQELKGAALDFYIRKRIEFIRVSLQEKILMYA</sequence>
<dbReference type="Proteomes" id="UP001527202">
    <property type="component" value="Unassembled WGS sequence"/>
</dbReference>
<proteinExistence type="predicted"/>
<evidence type="ECO:0000313" key="4">
    <source>
        <dbReference type="Proteomes" id="UP001527202"/>
    </source>
</evidence>
<dbReference type="KEGG" id="pchi:PC41400_20560"/>
<evidence type="ECO:0000313" key="1">
    <source>
        <dbReference type="EMBL" id="MCY9596760.1"/>
    </source>
</evidence>
<keyword evidence="4" id="KW-1185">Reference proteome</keyword>
<accession>A0A410WZN7</accession>